<dbReference type="InterPro" id="IPR013783">
    <property type="entry name" value="Ig-like_fold"/>
</dbReference>
<dbReference type="AlphaFoldDB" id="L5M677"/>
<dbReference type="Proteomes" id="UP000010556">
    <property type="component" value="Unassembled WGS sequence"/>
</dbReference>
<dbReference type="InterPro" id="IPR036179">
    <property type="entry name" value="Ig-like_dom_sf"/>
</dbReference>
<keyword evidence="3" id="KW-1185">Reference proteome</keyword>
<keyword evidence="1" id="KW-0732">Signal</keyword>
<feature type="signal peptide" evidence="1">
    <location>
        <begin position="1"/>
        <end position="19"/>
    </location>
</feature>
<reference evidence="3" key="1">
    <citation type="journal article" date="2013" name="Science">
        <title>Comparative analysis of bat genomes provides insight into the evolution of flight and immunity.</title>
        <authorList>
            <person name="Zhang G."/>
            <person name="Cowled C."/>
            <person name="Shi Z."/>
            <person name="Huang Z."/>
            <person name="Bishop-Lilly K.A."/>
            <person name="Fang X."/>
            <person name="Wynne J.W."/>
            <person name="Xiong Z."/>
            <person name="Baker M.L."/>
            <person name="Zhao W."/>
            <person name="Tachedjian M."/>
            <person name="Zhu Y."/>
            <person name="Zhou P."/>
            <person name="Jiang X."/>
            <person name="Ng J."/>
            <person name="Yang L."/>
            <person name="Wu L."/>
            <person name="Xiao J."/>
            <person name="Feng Y."/>
            <person name="Chen Y."/>
            <person name="Sun X."/>
            <person name="Zhang Y."/>
            <person name="Marsh G.A."/>
            <person name="Crameri G."/>
            <person name="Broder C.C."/>
            <person name="Frey K.G."/>
            <person name="Wang L.F."/>
            <person name="Wang J."/>
        </authorList>
    </citation>
    <scope>NUCLEOTIDE SEQUENCE [LARGE SCALE GENOMIC DNA]</scope>
</reference>
<accession>L5M677</accession>
<dbReference type="EMBL" id="KB103340">
    <property type="protein sequence ID" value="ELK34124.1"/>
    <property type="molecule type" value="Genomic_DNA"/>
</dbReference>
<evidence type="ECO:0000256" key="1">
    <source>
        <dbReference type="SAM" id="SignalP"/>
    </source>
</evidence>
<feature type="chain" id="PRO_5003970958" evidence="1">
    <location>
        <begin position="20"/>
        <end position="85"/>
    </location>
</feature>
<evidence type="ECO:0000313" key="2">
    <source>
        <dbReference type="EMBL" id="ELK34124.1"/>
    </source>
</evidence>
<dbReference type="PANTHER" id="PTHR23266">
    <property type="entry name" value="IMMUNOGLOBULIN HEAVY CHAIN"/>
    <property type="match status" value="1"/>
</dbReference>
<dbReference type="InterPro" id="IPR050199">
    <property type="entry name" value="IgHV"/>
</dbReference>
<proteinExistence type="predicted"/>
<gene>
    <name evidence="2" type="ORF">MDA_GLEAN10001100</name>
</gene>
<organism evidence="2 3">
    <name type="scientific">Myotis davidii</name>
    <name type="common">David's myotis</name>
    <dbReference type="NCBI Taxonomy" id="225400"/>
    <lineage>
        <taxon>Eukaryota</taxon>
        <taxon>Metazoa</taxon>
        <taxon>Chordata</taxon>
        <taxon>Craniata</taxon>
        <taxon>Vertebrata</taxon>
        <taxon>Euteleostomi</taxon>
        <taxon>Mammalia</taxon>
        <taxon>Eutheria</taxon>
        <taxon>Laurasiatheria</taxon>
        <taxon>Chiroptera</taxon>
        <taxon>Yangochiroptera</taxon>
        <taxon>Vespertilionidae</taxon>
        <taxon>Myotis</taxon>
    </lineage>
</organism>
<dbReference type="Gene3D" id="2.60.40.10">
    <property type="entry name" value="Immunoglobulins"/>
    <property type="match status" value="1"/>
</dbReference>
<protein>
    <submittedName>
        <fullName evidence="2">Ig heavy chain V region PJ14</fullName>
    </submittedName>
</protein>
<sequence length="85" mass="9373">MRLLGVLLCLVTAPEGVLSQVQFQEPGPGLVKPSQTLSLTCVVYGFSITTSDYDWMDPSTPGKGLEWMVHINFDGNTYYRSSLKS</sequence>
<name>L5M677_MYODS</name>
<evidence type="ECO:0000313" key="3">
    <source>
        <dbReference type="Proteomes" id="UP000010556"/>
    </source>
</evidence>
<dbReference type="SUPFAM" id="SSF48726">
    <property type="entry name" value="Immunoglobulin"/>
    <property type="match status" value="1"/>
</dbReference>